<name>A0A8L9NC23_STRRB</name>
<protein>
    <submittedName>
        <fullName evidence="4">CAP domain-containing protein</fullName>
    </submittedName>
</protein>
<sequence>MFKMYILNVFLIIIPFLHKTKCHDLAVTYMIMHIGYGSQFYSYHDQFFSTKKQMIDHILEDHKNMQFDSLYIQYINSIYNGEIFFEKNMPRYERIIGKSLYKNYNSLLVSEFFIKGKEMYQCNGKNFNSFLQAIDGCSKNINSISKLTTKPVIINTNKNDINHINDGINFSKKIWYKIWNGCGYQCYSKNNFQIMKFNFLKEINEYRYAHGCGRLMENLKLSMHIQMIAEKIARMYRKGEKINLNNSAIVNLMNAPLLIKTWYDENKYYNYESNYLNQKAIHFTSLIWMRTRYIGFGITKVNEMLVITIMYEPLPNIPNLFTKNIFRRKI</sequence>
<organism evidence="3 4">
    <name type="scientific">Strongyloides ratti</name>
    <name type="common">Parasitic roundworm</name>
    <dbReference type="NCBI Taxonomy" id="34506"/>
    <lineage>
        <taxon>Eukaryota</taxon>
        <taxon>Metazoa</taxon>
        <taxon>Ecdysozoa</taxon>
        <taxon>Nematoda</taxon>
        <taxon>Chromadorea</taxon>
        <taxon>Rhabditida</taxon>
        <taxon>Tylenchina</taxon>
        <taxon>Panagrolaimomorpha</taxon>
        <taxon>Strongyloidoidea</taxon>
        <taxon>Strongyloididae</taxon>
        <taxon>Strongyloides</taxon>
    </lineage>
</organism>
<proteinExistence type="predicted"/>
<dbReference type="WBParaSite" id="SRAE_X000226400.1">
    <property type="protein sequence ID" value="SRAE_X000226400.1"/>
    <property type="gene ID" value="WBGene00267846"/>
</dbReference>
<feature type="domain" description="SCP" evidence="2">
    <location>
        <begin position="198"/>
        <end position="319"/>
    </location>
</feature>
<dbReference type="InterPro" id="IPR014044">
    <property type="entry name" value="CAP_dom"/>
</dbReference>
<feature type="chain" id="PRO_5035462387" evidence="1">
    <location>
        <begin position="23"/>
        <end position="330"/>
    </location>
</feature>
<evidence type="ECO:0000313" key="4">
    <source>
        <dbReference type="WBParaSite" id="SRAE_X000226400.1"/>
    </source>
</evidence>
<reference evidence="3 4" key="1">
    <citation type="submission" date="2014-09" db="EMBL/GenBank/DDBJ databases">
        <authorList>
            <person name="Martin A.A."/>
        </authorList>
    </citation>
    <scope>NUCLEOTIDE SEQUENCE</scope>
    <source>
        <strain evidence="3 4">ED321</strain>
    </source>
</reference>
<dbReference type="Proteomes" id="UP000035682">
    <property type="component" value="Unplaced"/>
</dbReference>
<dbReference type="SUPFAM" id="SSF55797">
    <property type="entry name" value="PR-1-like"/>
    <property type="match status" value="1"/>
</dbReference>
<evidence type="ECO:0000313" key="3">
    <source>
        <dbReference type="Proteomes" id="UP000035682"/>
    </source>
</evidence>
<reference evidence="4" key="2">
    <citation type="submission" date="2022-04" db="UniProtKB">
        <authorList>
            <consortium name="WormBaseParasite"/>
        </authorList>
    </citation>
    <scope>IDENTIFICATION</scope>
</reference>
<dbReference type="SMART" id="SM00198">
    <property type="entry name" value="SCP"/>
    <property type="match status" value="1"/>
</dbReference>
<evidence type="ECO:0000256" key="1">
    <source>
        <dbReference type="SAM" id="SignalP"/>
    </source>
</evidence>
<feature type="signal peptide" evidence="1">
    <location>
        <begin position="1"/>
        <end position="22"/>
    </location>
</feature>
<dbReference type="InterPro" id="IPR055805">
    <property type="entry name" value="DUF7381"/>
</dbReference>
<keyword evidence="1" id="KW-0732">Signal</keyword>
<dbReference type="Gene3D" id="3.40.33.10">
    <property type="entry name" value="CAP"/>
    <property type="match status" value="1"/>
</dbReference>
<dbReference type="Pfam" id="PF00188">
    <property type="entry name" value="CAP"/>
    <property type="match status" value="1"/>
</dbReference>
<dbReference type="Pfam" id="PF24100">
    <property type="entry name" value="DUF7381"/>
    <property type="match status" value="1"/>
</dbReference>
<evidence type="ECO:0000259" key="2">
    <source>
        <dbReference type="SMART" id="SM00198"/>
    </source>
</evidence>
<dbReference type="AlphaFoldDB" id="A0A8L9NC23"/>
<dbReference type="InterPro" id="IPR035940">
    <property type="entry name" value="CAP_sf"/>
</dbReference>
<accession>A0A8L9NC23</accession>
<keyword evidence="3" id="KW-1185">Reference proteome</keyword>